<name>A0A1R2BTY6_9CILI</name>
<keyword evidence="3" id="KW-0812">Transmembrane</keyword>
<dbReference type="SUPFAM" id="SSF57184">
    <property type="entry name" value="Growth factor receptor domain"/>
    <property type="match status" value="1"/>
</dbReference>
<dbReference type="OrthoDB" id="5973484at2759"/>
<feature type="transmembrane region" description="Helical" evidence="3">
    <location>
        <begin position="833"/>
        <end position="854"/>
    </location>
</feature>
<dbReference type="Gene3D" id="2.10.50.10">
    <property type="entry name" value="Tumor Necrosis Factor Receptor, subunit A, domain 2"/>
    <property type="match status" value="1"/>
</dbReference>
<keyword evidence="5" id="KW-1185">Reference proteome</keyword>
<organism evidence="4 5">
    <name type="scientific">Stentor coeruleus</name>
    <dbReference type="NCBI Taxonomy" id="5963"/>
    <lineage>
        <taxon>Eukaryota</taxon>
        <taxon>Sar</taxon>
        <taxon>Alveolata</taxon>
        <taxon>Ciliophora</taxon>
        <taxon>Postciliodesmatophora</taxon>
        <taxon>Heterotrichea</taxon>
        <taxon>Heterotrichida</taxon>
        <taxon>Stentoridae</taxon>
        <taxon>Stentor</taxon>
    </lineage>
</organism>
<feature type="transmembrane region" description="Helical" evidence="3">
    <location>
        <begin position="1071"/>
        <end position="1096"/>
    </location>
</feature>
<sequence>MFWVFIILICLSRSQNIANYALPGRPVSGNQLYIWQYSDYYYIYSFFGRNEDGSFSSRIEIIGKRKDEDFSKLSYYNFDFSYYLNGISQFGIFGSYDPDIVYIYGGIFSYGVSSDIFIYNMLYDYFQGYFSFPIGPRFNFAFTTFIDKKNSNMYFFILGGESSGNFMLSDFNIYNFTENSFLNTIKNEFSDVCDDEKINGFAGGQLQYYNGSVYAFSGYVSYTNNDTTYYYTNLCRFSMKTLSWTKENIQNKLIKSESGQSIVIGDSIYYLFGYNDDGASNKTYQLNTSNIGNGWINITSTLNTLSNCKSISSFGIANLDDLVLFYGGLTASNSINSLSYIDLKNNSLWCQKPIYDPAPKSDAKSVQISNFFIVFGGKDANSYYNELWMYTIENDINNWKIIDAYGAYPSPRIGHSMASQGNYVVLVGGISAENIFTSDYWLLQYNDNFFFWEEIVPLSDSPPPISNTCVMVDLPLFYYVGGITPLGPTSQIWMFNLSNGAFTNIYKNPSINGYFDHGCHLDKINKAIYTYYGSLSKSEIPYCFINKFDIANLSDVRMVNQSQTQEMKCRTNFAYTQMDDYVFIVGGQSYLTEAYDDVWKVNFVDYSEEYITHLDDKLYRSSYVSIGKVFYLFSGLSSDGYYDHMDPTSNFVEIMLNSYINDKYCGQGFYYNDQINSCNLCEPGYYSDKQNIDRIPCEPGTYNSLHGATDKTQCLPCPIGNYTSTSGSYYCELCKKGCFPGSKSQSNYNVTTLESYFSNQFPSLATPESDMTFRLVILICFLFLVFIFSIGFITSIKLRVLCSVNDLFQRKHRDRPETEEDEPKSNISYIGGFFTGVALILFATVLTYFLYLLINENRLDTVSLVPATTIIKKSGLKGIGITVKVAFQSYRGSCSSDEIETYPSSGIEVYDKIFRKPISYNETICEIEFKMKKYSIDKKESIFETNDYAVISFIGENSYTSDISVAVECDSAYKGKTSQYPSLLKNTNGFVYKGNDPSIFQFEFMPAYYEDIKYSSTSKEYGYRVSQFDMPIDGSLTPLDEFYLSKGFSIQINLIMSQSGIYTVSNYKTDIIASIGLILGVLSGTIGFTTVIMNMFECAYFNRIKKNEPNRKSIYEIEIERLERIKSIRNSRLQESVN</sequence>
<reference evidence="4 5" key="1">
    <citation type="submission" date="2016-11" db="EMBL/GenBank/DDBJ databases">
        <title>The macronuclear genome of Stentor coeruleus: a giant cell with tiny introns.</title>
        <authorList>
            <person name="Slabodnick M."/>
            <person name="Ruby J.G."/>
            <person name="Reiff S.B."/>
            <person name="Swart E.C."/>
            <person name="Gosai S."/>
            <person name="Prabakaran S."/>
            <person name="Witkowska E."/>
            <person name="Larue G.E."/>
            <person name="Fisher S."/>
            <person name="Freeman R.M."/>
            <person name="Gunawardena J."/>
            <person name="Chu W."/>
            <person name="Stover N.A."/>
            <person name="Gregory B.D."/>
            <person name="Nowacki M."/>
            <person name="Derisi J."/>
            <person name="Roy S.W."/>
            <person name="Marshall W.F."/>
            <person name="Sood P."/>
        </authorList>
    </citation>
    <scope>NUCLEOTIDE SEQUENCE [LARGE SCALE GENOMIC DNA]</scope>
    <source>
        <strain evidence="4">WM001</strain>
    </source>
</reference>
<keyword evidence="2" id="KW-0677">Repeat</keyword>
<dbReference type="SMART" id="SM01411">
    <property type="entry name" value="Ephrin_rec_like"/>
    <property type="match status" value="1"/>
</dbReference>
<keyword evidence="3" id="KW-0472">Membrane</keyword>
<gene>
    <name evidence="4" type="ORF">SteCoe_19583</name>
</gene>
<dbReference type="SUPFAM" id="SSF117281">
    <property type="entry name" value="Kelch motif"/>
    <property type="match status" value="3"/>
</dbReference>
<keyword evidence="1" id="KW-0880">Kelch repeat</keyword>
<dbReference type="InterPro" id="IPR009030">
    <property type="entry name" value="Growth_fac_rcpt_cys_sf"/>
</dbReference>
<comment type="caution">
    <text evidence="4">The sequence shown here is derived from an EMBL/GenBank/DDBJ whole genome shotgun (WGS) entry which is preliminary data.</text>
</comment>
<dbReference type="PANTHER" id="PTHR46093">
    <property type="entry name" value="ACYL-COA-BINDING DOMAIN-CONTAINING PROTEIN 5"/>
    <property type="match status" value="1"/>
</dbReference>
<evidence type="ECO:0000256" key="1">
    <source>
        <dbReference type="ARBA" id="ARBA00022441"/>
    </source>
</evidence>
<dbReference type="AlphaFoldDB" id="A0A1R2BTY6"/>
<dbReference type="Gene3D" id="2.120.10.80">
    <property type="entry name" value="Kelch-type beta propeller"/>
    <property type="match status" value="3"/>
</dbReference>
<evidence type="ECO:0000256" key="2">
    <source>
        <dbReference type="ARBA" id="ARBA00022737"/>
    </source>
</evidence>
<evidence type="ECO:0000256" key="3">
    <source>
        <dbReference type="SAM" id="Phobius"/>
    </source>
</evidence>
<evidence type="ECO:0000313" key="4">
    <source>
        <dbReference type="EMBL" id="OMJ80220.1"/>
    </source>
</evidence>
<accession>A0A1R2BTY6</accession>
<protein>
    <recommendedName>
        <fullName evidence="6">Tyrosine-protein kinase ephrin type A/B receptor-like domain-containing protein</fullName>
    </recommendedName>
</protein>
<proteinExistence type="predicted"/>
<dbReference type="Proteomes" id="UP000187209">
    <property type="component" value="Unassembled WGS sequence"/>
</dbReference>
<evidence type="ECO:0008006" key="6">
    <source>
        <dbReference type="Google" id="ProtNLM"/>
    </source>
</evidence>
<dbReference type="InterPro" id="IPR015915">
    <property type="entry name" value="Kelch-typ_b-propeller"/>
</dbReference>
<feature type="transmembrane region" description="Helical" evidence="3">
    <location>
        <begin position="771"/>
        <end position="793"/>
    </location>
</feature>
<evidence type="ECO:0000313" key="5">
    <source>
        <dbReference type="Proteomes" id="UP000187209"/>
    </source>
</evidence>
<dbReference type="Pfam" id="PF24681">
    <property type="entry name" value="Kelch_KLHDC2_KLHL20_DRC7"/>
    <property type="match status" value="1"/>
</dbReference>
<keyword evidence="3" id="KW-1133">Transmembrane helix</keyword>
<dbReference type="PANTHER" id="PTHR46093:SF18">
    <property type="entry name" value="FIBRONECTIN TYPE-III DOMAIN-CONTAINING PROTEIN"/>
    <property type="match status" value="1"/>
</dbReference>
<dbReference type="EMBL" id="MPUH01000433">
    <property type="protein sequence ID" value="OMJ80220.1"/>
    <property type="molecule type" value="Genomic_DNA"/>
</dbReference>